<evidence type="ECO:0000259" key="3">
    <source>
        <dbReference type="Pfam" id="PF07364"/>
    </source>
</evidence>
<dbReference type="InterPro" id="IPR009197">
    <property type="entry name" value="MlrC"/>
</dbReference>
<protein>
    <recommendedName>
        <fullName evidence="1">Microcystinase C</fullName>
        <shortName evidence="1">MlrC</shortName>
    </recommendedName>
</protein>
<name>A0A845BCE9_9PROT</name>
<dbReference type="GO" id="GO:0046872">
    <property type="term" value="F:metal ion binding"/>
    <property type="evidence" value="ECO:0007669"/>
    <property type="project" value="UniProtKB-KW"/>
</dbReference>
<dbReference type="PIRSF" id="PIRSF012702">
    <property type="entry name" value="UCP012702"/>
    <property type="match status" value="1"/>
</dbReference>
<dbReference type="GO" id="GO:0008237">
    <property type="term" value="F:metallopeptidase activity"/>
    <property type="evidence" value="ECO:0007669"/>
    <property type="project" value="UniProtKB-KW"/>
</dbReference>
<organism evidence="4 5">
    <name type="scientific">Teichococcus coralli</name>
    <dbReference type="NCBI Taxonomy" id="2545983"/>
    <lineage>
        <taxon>Bacteria</taxon>
        <taxon>Pseudomonadati</taxon>
        <taxon>Pseudomonadota</taxon>
        <taxon>Alphaproteobacteria</taxon>
        <taxon>Acetobacterales</taxon>
        <taxon>Roseomonadaceae</taxon>
        <taxon>Roseomonas</taxon>
    </lineage>
</organism>
<comment type="function">
    <text evidence="1">Involved in peptidolytic degradation of cyclic heptapeptide hepatotoxin microcystin (MC).</text>
</comment>
<dbReference type="OrthoDB" id="9782658at2"/>
<feature type="domain" description="Microcystin LR degradation protein MlrC C-terminal" evidence="2">
    <location>
        <begin position="317"/>
        <end position="495"/>
    </location>
</feature>
<comment type="caution">
    <text evidence="4">The sequence shown here is derived from an EMBL/GenBank/DDBJ whole genome shotgun (WGS) entry which is preliminary data.</text>
</comment>
<keyword evidence="1" id="KW-0645">Protease</keyword>
<comment type="cofactor">
    <cofactor evidence="1">
        <name>Zn(2+)</name>
        <dbReference type="ChEBI" id="CHEBI:29105"/>
    </cofactor>
    <text evidence="1">Binds 1 zinc ion per subunit.</text>
</comment>
<dbReference type="InterPro" id="IPR015995">
    <property type="entry name" value="MlrC_N"/>
</dbReference>
<keyword evidence="1" id="KW-0479">Metal-binding</keyword>
<dbReference type="Pfam" id="PF07364">
    <property type="entry name" value="DUF1485"/>
    <property type="match status" value="1"/>
</dbReference>
<comment type="similarity">
    <text evidence="1">Belongs to the peptidase M81 family.</text>
</comment>
<proteinExistence type="inferred from homology"/>
<keyword evidence="1" id="KW-0482">Metalloprotease</keyword>
<evidence type="ECO:0000313" key="5">
    <source>
        <dbReference type="Proteomes" id="UP000460715"/>
    </source>
</evidence>
<dbReference type="GO" id="GO:0006508">
    <property type="term" value="P:proteolysis"/>
    <property type="evidence" value="ECO:0007669"/>
    <property type="project" value="UniProtKB-KW"/>
</dbReference>
<dbReference type="Pfam" id="PF07171">
    <property type="entry name" value="MlrC_C"/>
    <property type="match status" value="1"/>
</dbReference>
<dbReference type="InterPro" id="IPR010799">
    <property type="entry name" value="MlrC_C"/>
</dbReference>
<dbReference type="RefSeq" id="WP_160936911.1">
    <property type="nucleotide sequence ID" value="NZ_SNVJ01000007.1"/>
</dbReference>
<dbReference type="Proteomes" id="UP000460715">
    <property type="component" value="Unassembled WGS sequence"/>
</dbReference>
<feature type="domain" description="Microcystin LR degradation protein MlrC N-terminal" evidence="3">
    <location>
        <begin position="15"/>
        <end position="308"/>
    </location>
</feature>
<evidence type="ECO:0000256" key="1">
    <source>
        <dbReference type="PIRNR" id="PIRNR012702"/>
    </source>
</evidence>
<gene>
    <name evidence="4" type="ORF">E0493_10590</name>
</gene>
<dbReference type="EMBL" id="SNVJ01000007">
    <property type="protein sequence ID" value="MXP63796.1"/>
    <property type="molecule type" value="Genomic_DNA"/>
</dbReference>
<keyword evidence="5" id="KW-1185">Reference proteome</keyword>
<evidence type="ECO:0000259" key="2">
    <source>
        <dbReference type="Pfam" id="PF07171"/>
    </source>
</evidence>
<keyword evidence="1" id="KW-0378">Hydrolase</keyword>
<reference evidence="4 5" key="1">
    <citation type="submission" date="2019-03" db="EMBL/GenBank/DDBJ databases">
        <title>Roseomonas sp. a novel Roseomonas species isolated from Sea whip Gorgonian.</title>
        <authorList>
            <person name="Li F."/>
            <person name="Pan X."/>
            <person name="Huang S."/>
            <person name="Li Z."/>
            <person name="Meng B."/>
        </authorList>
    </citation>
    <scope>NUCLEOTIDE SEQUENCE [LARGE SCALE GENOMIC DNA]</scope>
    <source>
        <strain evidence="4 5">M0104</strain>
    </source>
</reference>
<sequence>MSVAARSGSGASGPRIALLGFSIECNRFAPVARREDFRCWLEGEAILADARSPAPSALGEMPGFVAAMDRDSPWQPRPILLAMAEPNGPVEQPAFDTMMAAWRAGLEALRGQVEGAYCVMHGAGLTTALDDPEGALQSLVKDVLGPDVPLVCSYDLHANVSEAMVAQCDAFVGYRTNPHVDMRERGAESAALLRRLMRGERFHRAFRRLPIVAPSVSLLTAKGPYAEVIEFGQERQKVLGPDKVANVSVMGGFAYGDTPFNGFAIIVTGPDRDACEALADALAKEAWSKRDRFVAKLTPLSEAVQRALTTEVPLAFADVADNPGGGGGGNTMYILEAFHKAGVRDAILGLIHDPALAAEAHQLGKGARLAARFNRAAEDSFAHPFTAEAEVLALSDGKVTGRRGIFARTAMDLGPTAALRLGGIVVVVISRRTQCADPAFLEHLGLDIGAARCVVVKSRGHFRAGFDEFFTPGRIVEVDTPGLTSPMLDRFTWTKLPRPVLPLDPETRWRPGQGVSGQP</sequence>
<evidence type="ECO:0000313" key="4">
    <source>
        <dbReference type="EMBL" id="MXP63796.1"/>
    </source>
</evidence>
<dbReference type="AlphaFoldDB" id="A0A845BCE9"/>
<accession>A0A845BCE9</accession>